<sequence length="629" mass="67076">MGTLEGMTHALETDAMPHPRRDRRDRRARRTRRRWPWIILAVVVVLIAALVVIGVQVVRHAFATRDDLQQAKAQLSLVGDRYQSGDRSGAQHAYDQARALAGSARDETSGVSWTIGTAAPALGANLAAVRTVADQTAGLLDDAAPLAGRILAMDPDQLVHDGALDMDGLETIIDDLPALDTRLSDARDELDAIDTDPLISQVGDGVGELRDQIDGLQPTVRQAASLGSLLPGVLGADGPKNYLLLFQNNAEVRSLGGNPASLMLLRVEDGRLEIADQKDSGSFNNNYGGAHPNAIAELPDGAYSVFVPNVSRFEMDMTGFPDLPAVAAMAKGWWTEAGGTAQIDGVLTFDPVGLSYLLRATGPVTMPNGDVLTSDNVVKTVLSDVYARYPLPAAQDAYFASAAASVFNALTTQKVDSGEMIAALSQSIDERRLLFWSADAQVQQALSVSPELQGVIPDDGSGDDGATRMAVYLWDTTGSKIDYHVTSSDVARRYTCSADGSTTYTVDVTLTSTITPEEAQQLPEYVLPDGPKSNQRFGTDIYAFGPSGSRFTGMEVLRGGLEQSVSQQGETLGRPGVRVVTQMAFGTTTTVRLTFVADGVQDESPLDLLTTPMVHPVEASTETLDHCAS</sequence>
<dbReference type="Proteomes" id="UP000481339">
    <property type="component" value="Unassembled WGS sequence"/>
</dbReference>
<gene>
    <name evidence="3" type="ORF">F8O02_05645</name>
</gene>
<keyword evidence="2" id="KW-0812">Transmembrane</keyword>
<reference evidence="3 4" key="1">
    <citation type="submission" date="2019-09" db="EMBL/GenBank/DDBJ databases">
        <title>Phylogeny of genus Pseudoclavibacter and closely related genus.</title>
        <authorList>
            <person name="Li Y."/>
        </authorList>
    </citation>
    <scope>NUCLEOTIDE SEQUENCE [LARGE SCALE GENOMIC DNA]</scope>
    <source>
        <strain evidence="3 4">JCM 16921</strain>
    </source>
</reference>
<evidence type="ECO:0000256" key="2">
    <source>
        <dbReference type="SAM" id="Phobius"/>
    </source>
</evidence>
<evidence type="ECO:0000313" key="3">
    <source>
        <dbReference type="EMBL" id="KAB1632480.1"/>
    </source>
</evidence>
<evidence type="ECO:0000313" key="4">
    <source>
        <dbReference type="Proteomes" id="UP000481339"/>
    </source>
</evidence>
<feature type="transmembrane region" description="Helical" evidence="2">
    <location>
        <begin position="35"/>
        <end position="58"/>
    </location>
</feature>
<name>A0A7C8BNT1_9MICO</name>
<keyword evidence="2" id="KW-0472">Membrane</keyword>
<keyword evidence="2" id="KW-1133">Transmembrane helix</keyword>
<dbReference type="InterPro" id="IPR025101">
    <property type="entry name" value="DUF4012"/>
</dbReference>
<comment type="caution">
    <text evidence="3">The sequence shown here is derived from an EMBL/GenBank/DDBJ whole genome shotgun (WGS) entry which is preliminary data.</text>
</comment>
<organism evidence="3 4">
    <name type="scientific">Pseudoclavibacter caeni</name>
    <dbReference type="NCBI Taxonomy" id="908846"/>
    <lineage>
        <taxon>Bacteria</taxon>
        <taxon>Bacillati</taxon>
        <taxon>Actinomycetota</taxon>
        <taxon>Actinomycetes</taxon>
        <taxon>Micrococcales</taxon>
        <taxon>Microbacteriaceae</taxon>
        <taxon>Pseudoclavibacter</taxon>
    </lineage>
</organism>
<dbReference type="EMBL" id="WBKA01000003">
    <property type="protein sequence ID" value="KAB1632480.1"/>
    <property type="molecule type" value="Genomic_DNA"/>
</dbReference>
<evidence type="ECO:0000256" key="1">
    <source>
        <dbReference type="SAM" id="MobiDB-lite"/>
    </source>
</evidence>
<accession>A0A7C8BNT1</accession>
<dbReference type="Pfam" id="PF13196">
    <property type="entry name" value="DUF4012"/>
    <property type="match status" value="1"/>
</dbReference>
<feature type="region of interest" description="Disordered" evidence="1">
    <location>
        <begin position="1"/>
        <end position="28"/>
    </location>
</feature>
<dbReference type="AlphaFoldDB" id="A0A7C8BNT1"/>
<proteinExistence type="predicted"/>
<dbReference type="OrthoDB" id="3203519at2"/>
<protein>
    <submittedName>
        <fullName evidence="3">DUF4012 domain-containing protein</fullName>
    </submittedName>
</protein>
<keyword evidence="4" id="KW-1185">Reference proteome</keyword>